<evidence type="ECO:0000313" key="3">
    <source>
        <dbReference type="EMBL" id="KAB5515397.1"/>
    </source>
</evidence>
<keyword evidence="4" id="KW-1185">Reference proteome</keyword>
<dbReference type="EMBL" id="VFJC01000035">
    <property type="protein sequence ID" value="KAB5515397.1"/>
    <property type="molecule type" value="Genomic_DNA"/>
</dbReference>
<gene>
    <name evidence="3" type="ORF">PHYPO_G00249870</name>
</gene>
<organism evidence="3 4">
    <name type="scientific">Pangasianodon hypophthalmus</name>
    <name type="common">Striped catfish</name>
    <name type="synonym">Helicophagus hypophthalmus</name>
    <dbReference type="NCBI Taxonomy" id="310915"/>
    <lineage>
        <taxon>Eukaryota</taxon>
        <taxon>Metazoa</taxon>
        <taxon>Chordata</taxon>
        <taxon>Craniata</taxon>
        <taxon>Vertebrata</taxon>
        <taxon>Euteleostomi</taxon>
        <taxon>Actinopterygii</taxon>
        <taxon>Neopterygii</taxon>
        <taxon>Teleostei</taxon>
        <taxon>Ostariophysi</taxon>
        <taxon>Siluriformes</taxon>
        <taxon>Pangasiidae</taxon>
        <taxon>Pangasianodon</taxon>
    </lineage>
</organism>
<evidence type="ECO:0000313" key="4">
    <source>
        <dbReference type="Proteomes" id="UP000327468"/>
    </source>
</evidence>
<proteinExistence type="predicted"/>
<feature type="transmembrane region" description="Helical" evidence="2">
    <location>
        <begin position="12"/>
        <end position="29"/>
    </location>
</feature>
<dbReference type="AlphaFoldDB" id="A0A5N5JK03"/>
<keyword evidence="2" id="KW-1133">Transmembrane helix</keyword>
<accession>A0A5N5JK03</accession>
<protein>
    <submittedName>
        <fullName evidence="3">Uncharacterized protein</fullName>
    </submittedName>
</protein>
<dbReference type="Proteomes" id="UP000327468">
    <property type="component" value="Unassembled WGS sequence"/>
</dbReference>
<keyword evidence="2" id="KW-0812">Transmembrane</keyword>
<comment type="caution">
    <text evidence="3">The sequence shown here is derived from an EMBL/GenBank/DDBJ whole genome shotgun (WGS) entry which is preliminary data.</text>
</comment>
<feature type="transmembrane region" description="Helical" evidence="2">
    <location>
        <begin position="156"/>
        <end position="176"/>
    </location>
</feature>
<feature type="transmembrane region" description="Helical" evidence="2">
    <location>
        <begin position="88"/>
        <end position="109"/>
    </location>
</feature>
<name>A0A5N5JK03_PANHP</name>
<evidence type="ECO:0000256" key="1">
    <source>
        <dbReference type="SAM" id="MobiDB-lite"/>
    </source>
</evidence>
<feature type="transmembrane region" description="Helical" evidence="2">
    <location>
        <begin position="41"/>
        <end position="67"/>
    </location>
</feature>
<keyword evidence="2" id="KW-0472">Membrane</keyword>
<evidence type="ECO:0000256" key="2">
    <source>
        <dbReference type="SAM" id="Phobius"/>
    </source>
</evidence>
<reference evidence="3 4" key="1">
    <citation type="submission" date="2019-06" db="EMBL/GenBank/DDBJ databases">
        <title>A chromosome-scale genome assembly of the striped catfish, Pangasianodon hypophthalmus.</title>
        <authorList>
            <person name="Wen M."/>
            <person name="Zahm M."/>
            <person name="Roques C."/>
            <person name="Cabau C."/>
            <person name="Klopp C."/>
            <person name="Donnadieu C."/>
            <person name="Jouanno E."/>
            <person name="Avarre J.-C."/>
            <person name="Campet M."/>
            <person name="Ha T.T.T."/>
            <person name="Dugue R."/>
            <person name="Lampietro C."/>
            <person name="Louis A."/>
            <person name="Herpin A."/>
            <person name="Echchiki A."/>
            <person name="Berthelot C."/>
            <person name="Parey E."/>
            <person name="Roest-Crollius H."/>
            <person name="Braasch I."/>
            <person name="Postlethwait J."/>
            <person name="Bobe J."/>
            <person name="Montfort J."/>
            <person name="Bouchez O."/>
            <person name="Begum T."/>
            <person name="Schartl M."/>
            <person name="Guiguen Y."/>
        </authorList>
    </citation>
    <scope>NUCLEOTIDE SEQUENCE [LARGE SCALE GENOMIC DNA]</scope>
    <source>
        <strain evidence="3 4">Indonesia</strain>
        <tissue evidence="3">Blood</tissue>
    </source>
</reference>
<feature type="region of interest" description="Disordered" evidence="1">
    <location>
        <begin position="183"/>
        <end position="202"/>
    </location>
</feature>
<sequence>MEAVFHFLKKYVGRFGIFNLVLLTLENILDDNFVCPCKRNYNIALCVLYGFVPALGCVCCTLCFVDLSPQRMTEEVVHSSRFNAQRKLYSVLTVPIWLSLFFFDGRYVACAGSDWEAVYTKSDTLGNVNWCKPTGNETSVLESQQRTLELMSISQFTGLSLMIVVIGILAGFKWYWQNKPQPSNGAPEQCQRAEELPMIENP</sequence>